<reference evidence="3 4" key="1">
    <citation type="submission" date="2024-01" db="EMBL/GenBank/DDBJ databases">
        <title>The genomes of 5 underutilized Papilionoideae crops provide insights into root nodulation and disease resistance.</title>
        <authorList>
            <person name="Yuan L."/>
        </authorList>
    </citation>
    <scope>NUCLEOTIDE SEQUENCE [LARGE SCALE GENOMIC DNA]</scope>
    <source>
        <strain evidence="3">LY-2023</strain>
        <tissue evidence="3">Leaf</tissue>
    </source>
</reference>
<proteinExistence type="inferred from homology"/>
<evidence type="ECO:0000313" key="4">
    <source>
        <dbReference type="Proteomes" id="UP001359559"/>
    </source>
</evidence>
<dbReference type="Proteomes" id="UP001359559">
    <property type="component" value="Unassembled WGS sequence"/>
</dbReference>
<dbReference type="InterPro" id="IPR050317">
    <property type="entry name" value="Plant_Fungal_Acyltransferase"/>
</dbReference>
<organism evidence="3 4">
    <name type="scientific">Clitoria ternatea</name>
    <name type="common">Butterfly pea</name>
    <dbReference type="NCBI Taxonomy" id="43366"/>
    <lineage>
        <taxon>Eukaryota</taxon>
        <taxon>Viridiplantae</taxon>
        <taxon>Streptophyta</taxon>
        <taxon>Embryophyta</taxon>
        <taxon>Tracheophyta</taxon>
        <taxon>Spermatophyta</taxon>
        <taxon>Magnoliopsida</taxon>
        <taxon>eudicotyledons</taxon>
        <taxon>Gunneridae</taxon>
        <taxon>Pentapetalae</taxon>
        <taxon>rosids</taxon>
        <taxon>fabids</taxon>
        <taxon>Fabales</taxon>
        <taxon>Fabaceae</taxon>
        <taxon>Papilionoideae</taxon>
        <taxon>50 kb inversion clade</taxon>
        <taxon>NPAAA clade</taxon>
        <taxon>indigoferoid/millettioid clade</taxon>
        <taxon>Phaseoleae</taxon>
        <taxon>Clitoria</taxon>
    </lineage>
</organism>
<protein>
    <recommendedName>
        <fullName evidence="5">Protein ECERIFERUM 26-like</fullName>
    </recommendedName>
</protein>
<evidence type="ECO:0000256" key="1">
    <source>
        <dbReference type="ARBA" id="ARBA00009861"/>
    </source>
</evidence>
<evidence type="ECO:0000256" key="2">
    <source>
        <dbReference type="SAM" id="MobiDB-lite"/>
    </source>
</evidence>
<name>A0AAN9Q5B0_CLITE</name>
<dbReference type="PANTHER" id="PTHR31642">
    <property type="entry name" value="TRICHOTHECENE 3-O-ACETYLTRANSFERASE"/>
    <property type="match status" value="1"/>
</dbReference>
<dbReference type="GO" id="GO:0016747">
    <property type="term" value="F:acyltransferase activity, transferring groups other than amino-acyl groups"/>
    <property type="evidence" value="ECO:0007669"/>
    <property type="project" value="TreeGrafter"/>
</dbReference>
<evidence type="ECO:0000313" key="3">
    <source>
        <dbReference type="EMBL" id="KAK7318963.1"/>
    </source>
</evidence>
<dbReference type="InterPro" id="IPR023213">
    <property type="entry name" value="CAT-like_dom_sf"/>
</dbReference>
<dbReference type="Gene3D" id="3.30.559.10">
    <property type="entry name" value="Chloramphenicol acetyltransferase-like domain"/>
    <property type="match status" value="2"/>
</dbReference>
<dbReference type="PANTHER" id="PTHR31642:SF115">
    <property type="entry name" value="PROTEIN ECERIFERUM 26-LIKE"/>
    <property type="match status" value="1"/>
</dbReference>
<comment type="caution">
    <text evidence="3">The sequence shown here is derived from an EMBL/GenBank/DDBJ whole genome shotgun (WGS) entry which is preliminary data.</text>
</comment>
<gene>
    <name evidence="3" type="ORF">RJT34_03672</name>
</gene>
<evidence type="ECO:0008006" key="5">
    <source>
        <dbReference type="Google" id="ProtNLM"/>
    </source>
</evidence>
<sequence>MVFPKEEEESLVYDVRLSSVGPGRATGSDVFHSPGGLDLAMKLHYIRVVYFFESEAAQGLTIMKIKEKMFTWFNPYFITCGRFRRWDSGRPFIKCNDCGARFIEAKCNKTLHQWLALKDNWPRYKFLVPHQVVGPELSFSPPVLLQVTQFKCGGMSLGLSWAHILGDPLSASDFINSWGQVMNNLTLEKPFNIPRSVPTPREPGSEKDPISAKRIDPVGDHWIPANNKKMDTFSFHLTSSQMNYLQAQIWGPSVEQTPSFESLCAIIWRCVAHARAGFEPKTVTVCRTDPFDRGNDIIGNNQVICKVEAGSECSIVETDLRVLATMLADQGVDERKQIEEAVEKDQGVGDFFVYGANLTFLDLEETNVYDLQLMGHKPKFVYYTLQGVGDEGLVLVLPWPKGSTKNGVDGKFVTMIMPEDEMVKLKSQLQTNGLLLEDNI</sequence>
<comment type="similarity">
    <text evidence="1">Belongs to the plant acyltransferase family.</text>
</comment>
<dbReference type="EMBL" id="JAYKXN010000001">
    <property type="protein sequence ID" value="KAK7318963.1"/>
    <property type="molecule type" value="Genomic_DNA"/>
</dbReference>
<dbReference type="Pfam" id="PF02458">
    <property type="entry name" value="Transferase"/>
    <property type="match status" value="1"/>
</dbReference>
<keyword evidence="4" id="KW-1185">Reference proteome</keyword>
<feature type="region of interest" description="Disordered" evidence="2">
    <location>
        <begin position="193"/>
        <end position="213"/>
    </location>
</feature>
<accession>A0AAN9Q5B0</accession>
<dbReference type="AlphaFoldDB" id="A0AAN9Q5B0"/>
<feature type="compositionally biased region" description="Basic and acidic residues" evidence="2">
    <location>
        <begin position="203"/>
        <end position="213"/>
    </location>
</feature>